<feature type="transmembrane region" description="Helical" evidence="5">
    <location>
        <begin position="176"/>
        <end position="195"/>
    </location>
</feature>
<evidence type="ECO:0000256" key="5">
    <source>
        <dbReference type="SAM" id="Phobius"/>
    </source>
</evidence>
<name>A0A3B0USP0_9ZZZZ</name>
<evidence type="ECO:0000256" key="4">
    <source>
        <dbReference type="ARBA" id="ARBA00023136"/>
    </source>
</evidence>
<dbReference type="Gene3D" id="3.40.190.10">
    <property type="entry name" value="Periplasmic binding protein-like II"/>
    <property type="match status" value="1"/>
</dbReference>
<evidence type="ECO:0000313" key="7">
    <source>
        <dbReference type="EMBL" id="VAW29302.1"/>
    </source>
</evidence>
<evidence type="ECO:0000256" key="1">
    <source>
        <dbReference type="ARBA" id="ARBA00004141"/>
    </source>
</evidence>
<keyword evidence="2 5" id="KW-0812">Transmembrane</keyword>
<comment type="subcellular location">
    <subcellularLocation>
        <location evidence="1">Membrane</location>
        <topology evidence="1">Multi-pass membrane protein</topology>
    </subcellularLocation>
</comment>
<dbReference type="GO" id="GO:0016020">
    <property type="term" value="C:membrane"/>
    <property type="evidence" value="ECO:0007669"/>
    <property type="project" value="UniProtKB-SubCell"/>
</dbReference>
<feature type="transmembrane region" description="Helical" evidence="5">
    <location>
        <begin position="21"/>
        <end position="42"/>
    </location>
</feature>
<gene>
    <name evidence="7" type="ORF">MNBD_BACTEROID07-330</name>
</gene>
<protein>
    <submittedName>
        <fullName evidence="7">ABC transporter, permease protein</fullName>
    </submittedName>
</protein>
<dbReference type="EMBL" id="UOET01000348">
    <property type="protein sequence ID" value="VAW29302.1"/>
    <property type="molecule type" value="Genomic_DNA"/>
</dbReference>
<dbReference type="InterPro" id="IPR013525">
    <property type="entry name" value="ABC2_TM"/>
</dbReference>
<reference evidence="7" key="1">
    <citation type="submission" date="2018-06" db="EMBL/GenBank/DDBJ databases">
        <authorList>
            <person name="Zhirakovskaya E."/>
        </authorList>
    </citation>
    <scope>NUCLEOTIDE SEQUENCE</scope>
</reference>
<keyword evidence="3 5" id="KW-1133">Transmembrane helix</keyword>
<organism evidence="7">
    <name type="scientific">hydrothermal vent metagenome</name>
    <dbReference type="NCBI Taxonomy" id="652676"/>
    <lineage>
        <taxon>unclassified sequences</taxon>
        <taxon>metagenomes</taxon>
        <taxon>ecological metagenomes</taxon>
    </lineage>
</organism>
<feature type="domain" description="ABC-2 type transporter transmembrane" evidence="6">
    <location>
        <begin position="19"/>
        <end position="201"/>
    </location>
</feature>
<dbReference type="AlphaFoldDB" id="A0A3B0USP0"/>
<dbReference type="SUPFAM" id="SSF53850">
    <property type="entry name" value="Periplasmic binding protein-like II"/>
    <property type="match status" value="1"/>
</dbReference>
<sequence>MGKILLIIQREYLTRVRKKSFIVMTILGPVLLAALIILPVYLAENGTSMEKVAVLDETGWFFQKFHDKEDTQFYYVNKDVEQAKADALAKGDMLLYIPLPRLNLPENAELFSLKQPGLFVRSYIKTVMRQVVEDKKLLAKGIDPNVIKSVKAHINLITIKVSKEGIEKKSNTNIEMGLAIFSGILIYMFVFMYGAQVMRGVME</sequence>
<proteinExistence type="predicted"/>
<dbReference type="GO" id="GO:0140359">
    <property type="term" value="F:ABC-type transporter activity"/>
    <property type="evidence" value="ECO:0007669"/>
    <property type="project" value="InterPro"/>
</dbReference>
<evidence type="ECO:0000259" key="6">
    <source>
        <dbReference type="Pfam" id="PF12698"/>
    </source>
</evidence>
<evidence type="ECO:0000256" key="2">
    <source>
        <dbReference type="ARBA" id="ARBA00022692"/>
    </source>
</evidence>
<accession>A0A3B0USP0</accession>
<evidence type="ECO:0000256" key="3">
    <source>
        <dbReference type="ARBA" id="ARBA00022989"/>
    </source>
</evidence>
<keyword evidence="4 5" id="KW-0472">Membrane</keyword>
<feature type="non-terminal residue" evidence="7">
    <location>
        <position position="203"/>
    </location>
</feature>
<dbReference type="Pfam" id="PF12698">
    <property type="entry name" value="ABC2_membrane_3"/>
    <property type="match status" value="1"/>
</dbReference>